<name>A0A4Y7RME4_COPMI</name>
<dbReference type="AlphaFoldDB" id="A0A4Y7RME4"/>
<gene>
    <name evidence="1" type="ORF">FA13DRAFT_1783227</name>
</gene>
<organism evidence="1 2">
    <name type="scientific">Coprinellus micaceus</name>
    <name type="common">Glistening ink-cap mushroom</name>
    <name type="synonym">Coprinus micaceus</name>
    <dbReference type="NCBI Taxonomy" id="71717"/>
    <lineage>
        <taxon>Eukaryota</taxon>
        <taxon>Fungi</taxon>
        <taxon>Dikarya</taxon>
        <taxon>Basidiomycota</taxon>
        <taxon>Agaricomycotina</taxon>
        <taxon>Agaricomycetes</taxon>
        <taxon>Agaricomycetidae</taxon>
        <taxon>Agaricales</taxon>
        <taxon>Agaricineae</taxon>
        <taxon>Psathyrellaceae</taxon>
        <taxon>Coprinellus</taxon>
    </lineage>
</organism>
<dbReference type="EMBL" id="QPFP01000486">
    <property type="protein sequence ID" value="TEB09909.1"/>
    <property type="molecule type" value="Genomic_DNA"/>
</dbReference>
<reference evidence="1 2" key="1">
    <citation type="journal article" date="2019" name="Nat. Ecol. Evol.">
        <title>Megaphylogeny resolves global patterns of mushroom evolution.</title>
        <authorList>
            <person name="Varga T."/>
            <person name="Krizsan K."/>
            <person name="Foldi C."/>
            <person name="Dima B."/>
            <person name="Sanchez-Garcia M."/>
            <person name="Sanchez-Ramirez S."/>
            <person name="Szollosi G.J."/>
            <person name="Szarkandi J.G."/>
            <person name="Papp V."/>
            <person name="Albert L."/>
            <person name="Andreopoulos W."/>
            <person name="Angelini C."/>
            <person name="Antonin V."/>
            <person name="Barry K.W."/>
            <person name="Bougher N.L."/>
            <person name="Buchanan P."/>
            <person name="Buyck B."/>
            <person name="Bense V."/>
            <person name="Catcheside P."/>
            <person name="Chovatia M."/>
            <person name="Cooper J."/>
            <person name="Damon W."/>
            <person name="Desjardin D."/>
            <person name="Finy P."/>
            <person name="Geml J."/>
            <person name="Haridas S."/>
            <person name="Hughes K."/>
            <person name="Justo A."/>
            <person name="Karasinski D."/>
            <person name="Kautmanova I."/>
            <person name="Kiss B."/>
            <person name="Kocsube S."/>
            <person name="Kotiranta H."/>
            <person name="LaButti K.M."/>
            <person name="Lechner B.E."/>
            <person name="Liimatainen K."/>
            <person name="Lipzen A."/>
            <person name="Lukacs Z."/>
            <person name="Mihaltcheva S."/>
            <person name="Morgado L.N."/>
            <person name="Niskanen T."/>
            <person name="Noordeloos M.E."/>
            <person name="Ohm R.A."/>
            <person name="Ortiz-Santana B."/>
            <person name="Ovrebo C."/>
            <person name="Racz N."/>
            <person name="Riley R."/>
            <person name="Savchenko A."/>
            <person name="Shiryaev A."/>
            <person name="Soop K."/>
            <person name="Spirin V."/>
            <person name="Szebenyi C."/>
            <person name="Tomsovsky M."/>
            <person name="Tulloss R.E."/>
            <person name="Uehling J."/>
            <person name="Grigoriev I.V."/>
            <person name="Vagvolgyi C."/>
            <person name="Papp T."/>
            <person name="Martin F.M."/>
            <person name="Miettinen O."/>
            <person name="Hibbett D.S."/>
            <person name="Nagy L.G."/>
        </authorList>
    </citation>
    <scope>NUCLEOTIDE SEQUENCE [LARGE SCALE GENOMIC DNA]</scope>
    <source>
        <strain evidence="1 2">FP101781</strain>
    </source>
</reference>
<proteinExistence type="predicted"/>
<accession>A0A4Y7RME4</accession>
<sequence>MDNKDSAQSIRASGWPPEPITFNPATLYQLTCNRTVSGMNDTSWGSAYGKGDSFTFMKTLGSYEELLNMRRAVTSTWQDLVTPKRREDSQLVAQRTLYTTTLPGPQPTGNKGYCLIWTPRRQSEHNEAMQTPRENPFALLSLAYVALTGDPFRQPFLEGVGGVRPATVLGYSVWAWRYLPTTISRALIERSKVEAAIVGLQKFSACKLIERWNDDGGWRVRAAGYGRLFRNRKKCSEKEAPGGGPYMQI</sequence>
<dbReference type="Proteomes" id="UP000298030">
    <property type="component" value="Unassembled WGS sequence"/>
</dbReference>
<evidence type="ECO:0000313" key="2">
    <source>
        <dbReference type="Proteomes" id="UP000298030"/>
    </source>
</evidence>
<evidence type="ECO:0000313" key="1">
    <source>
        <dbReference type="EMBL" id="TEB09909.1"/>
    </source>
</evidence>
<protein>
    <submittedName>
        <fullName evidence="1">Uncharacterized protein</fullName>
    </submittedName>
</protein>
<comment type="caution">
    <text evidence="1">The sequence shown here is derived from an EMBL/GenBank/DDBJ whole genome shotgun (WGS) entry which is preliminary data.</text>
</comment>
<keyword evidence="2" id="KW-1185">Reference proteome</keyword>